<dbReference type="EMBL" id="JAAARO010000023">
    <property type="protein sequence ID" value="KAF5725437.1"/>
    <property type="molecule type" value="Genomic_DNA"/>
</dbReference>
<dbReference type="InParanoid" id="A0A7J7BUX5"/>
<dbReference type="Proteomes" id="UP000593562">
    <property type="component" value="Unassembled WGS sequence"/>
</dbReference>
<name>A0A7J7BUX5_TRIWF</name>
<dbReference type="AlphaFoldDB" id="A0A7J7BUX5"/>
<gene>
    <name evidence="1" type="ORF">HS088_TW23G00159</name>
</gene>
<accession>A0A7J7BUX5</accession>
<organism evidence="1 2">
    <name type="scientific">Tripterygium wilfordii</name>
    <name type="common">Thunder God vine</name>
    <dbReference type="NCBI Taxonomy" id="458696"/>
    <lineage>
        <taxon>Eukaryota</taxon>
        <taxon>Viridiplantae</taxon>
        <taxon>Streptophyta</taxon>
        <taxon>Embryophyta</taxon>
        <taxon>Tracheophyta</taxon>
        <taxon>Spermatophyta</taxon>
        <taxon>Magnoliopsida</taxon>
        <taxon>eudicotyledons</taxon>
        <taxon>Gunneridae</taxon>
        <taxon>Pentapetalae</taxon>
        <taxon>rosids</taxon>
        <taxon>fabids</taxon>
        <taxon>Celastrales</taxon>
        <taxon>Celastraceae</taxon>
        <taxon>Tripterygium</taxon>
    </lineage>
</organism>
<evidence type="ECO:0000313" key="1">
    <source>
        <dbReference type="EMBL" id="KAF5725437.1"/>
    </source>
</evidence>
<comment type="caution">
    <text evidence="1">The sequence shown here is derived from an EMBL/GenBank/DDBJ whole genome shotgun (WGS) entry which is preliminary data.</text>
</comment>
<evidence type="ECO:0000313" key="2">
    <source>
        <dbReference type="Proteomes" id="UP000593562"/>
    </source>
</evidence>
<protein>
    <submittedName>
        <fullName evidence="1">Uncharacterized protein</fullName>
    </submittedName>
</protein>
<proteinExistence type="predicted"/>
<keyword evidence="2" id="KW-1185">Reference proteome</keyword>
<reference evidence="1 2" key="1">
    <citation type="journal article" date="2020" name="Nat. Commun.">
        <title>Genome of Tripterygium wilfordii and identification of cytochrome P450 involved in triptolide biosynthesis.</title>
        <authorList>
            <person name="Tu L."/>
            <person name="Su P."/>
            <person name="Zhang Z."/>
            <person name="Gao L."/>
            <person name="Wang J."/>
            <person name="Hu T."/>
            <person name="Zhou J."/>
            <person name="Zhang Y."/>
            <person name="Zhao Y."/>
            <person name="Liu Y."/>
            <person name="Song Y."/>
            <person name="Tong Y."/>
            <person name="Lu Y."/>
            <person name="Yang J."/>
            <person name="Xu C."/>
            <person name="Jia M."/>
            <person name="Peters R.J."/>
            <person name="Huang L."/>
            <person name="Gao W."/>
        </authorList>
    </citation>
    <scope>NUCLEOTIDE SEQUENCE [LARGE SCALE GENOMIC DNA]</scope>
    <source>
        <strain evidence="2">cv. XIE 37</strain>
        <tissue evidence="1">Leaf</tissue>
    </source>
</reference>
<sequence>MGSQICAFAPKRGVKAPSAAKKKQAMQEKVANPLFEKRPKRLVLKVRCPLKGTYSVREMAESGPDSEEKVPPALNQFIKTLDKNLASNLCKMLLNKADPCIDAIIEMADFLTDCPQKTASVLCLTESRMKIKLEFSRILEAFDLYMTLLESGEVQSFPNPR</sequence>